<dbReference type="Pfam" id="PF00682">
    <property type="entry name" value="HMGL-like"/>
    <property type="match status" value="1"/>
</dbReference>
<dbReference type="InterPro" id="IPR001882">
    <property type="entry name" value="Biotin_BS"/>
</dbReference>
<comment type="catalytic activity">
    <reaction evidence="13">
        <text>N(6)-biotinyl-L-lysyl-[protein] + hydrogencarbonate + ATP = N(6)-carboxybiotinyl-L-lysyl-[protein] + ADP + phosphate + H(+)</text>
        <dbReference type="Rhea" id="RHEA:13501"/>
        <dbReference type="Rhea" id="RHEA-COMP:10505"/>
        <dbReference type="Rhea" id="RHEA-COMP:10506"/>
        <dbReference type="ChEBI" id="CHEBI:15378"/>
        <dbReference type="ChEBI" id="CHEBI:17544"/>
        <dbReference type="ChEBI" id="CHEBI:30616"/>
        <dbReference type="ChEBI" id="CHEBI:43474"/>
        <dbReference type="ChEBI" id="CHEBI:83144"/>
        <dbReference type="ChEBI" id="CHEBI:83145"/>
        <dbReference type="ChEBI" id="CHEBI:456216"/>
        <dbReference type="EC" id="6.3.4.14"/>
    </reaction>
</comment>
<dbReference type="Pfam" id="PF00289">
    <property type="entry name" value="Biotin_carb_N"/>
    <property type="match status" value="1"/>
</dbReference>
<feature type="binding site" evidence="16">
    <location>
        <position position="203"/>
    </location>
    <ligand>
        <name>ATP</name>
        <dbReference type="ChEBI" id="CHEBI:30616"/>
    </ligand>
</feature>
<keyword evidence="25" id="KW-1185">Reference proteome</keyword>
<evidence type="ECO:0000256" key="4">
    <source>
        <dbReference type="ARBA" id="ARBA00004956"/>
    </source>
</evidence>
<keyword evidence="6" id="KW-0312">Gluconeogenesis</keyword>
<dbReference type="InterPro" id="IPR000089">
    <property type="entry name" value="Biotin_lipoyl"/>
</dbReference>
<keyword evidence="8 17" id="KW-0479">Metal-binding</keyword>
<keyword evidence="11 14" id="KW-0092">Biotin</keyword>
<dbReference type="OrthoDB" id="9760256at2"/>
<dbReference type="EMBL" id="CP016268">
    <property type="protein sequence ID" value="ANO51724.1"/>
    <property type="molecule type" value="Genomic_DNA"/>
</dbReference>
<dbReference type="SUPFAM" id="SSF89000">
    <property type="entry name" value="post-HMGL domain-like"/>
    <property type="match status" value="1"/>
</dbReference>
<organism evidence="24 25">
    <name type="scientific">Woeseia oceani</name>
    <dbReference type="NCBI Taxonomy" id="1548547"/>
    <lineage>
        <taxon>Bacteria</taxon>
        <taxon>Pseudomonadati</taxon>
        <taxon>Pseudomonadota</taxon>
        <taxon>Gammaproteobacteria</taxon>
        <taxon>Woeseiales</taxon>
        <taxon>Woeseiaceae</taxon>
        <taxon>Woeseia</taxon>
    </lineage>
</organism>
<dbReference type="AlphaFoldDB" id="A0A193LH68"/>
<keyword evidence="12" id="KW-0511">Multifunctional enzyme</keyword>
<feature type="binding site" description="via carbamate group" evidence="17">
    <location>
        <position position="713"/>
    </location>
    <ligand>
        <name>Mn(2+)</name>
        <dbReference type="ChEBI" id="CHEBI:29035"/>
    </ligand>
</feature>
<reference evidence="24 25" key="1">
    <citation type="submission" date="2016-06" db="EMBL/GenBank/DDBJ databases">
        <title>Complete genome sequence of a deep-branching marine Gamma Proteobacterium Woeseia oceani type strain XK5.</title>
        <authorList>
            <person name="Mu D."/>
            <person name="Du Z."/>
        </authorList>
    </citation>
    <scope>NUCLEOTIDE SEQUENCE [LARGE SCALE GENOMIC DNA]</scope>
    <source>
        <strain evidence="24 25">XK5</strain>
    </source>
</reference>
<evidence type="ECO:0000256" key="10">
    <source>
        <dbReference type="ARBA" id="ARBA00022840"/>
    </source>
</evidence>
<dbReference type="PROSITE" id="PS00866">
    <property type="entry name" value="CPSASE_1"/>
    <property type="match status" value="1"/>
</dbReference>
<dbReference type="InterPro" id="IPR013785">
    <property type="entry name" value="Aldolase_TIM"/>
</dbReference>
<keyword evidence="7 14" id="KW-0436">Ligase</keyword>
<dbReference type="InterPro" id="IPR011764">
    <property type="entry name" value="Biotin_carboxylation_dom"/>
</dbReference>
<feature type="domain" description="Pyruvate carboxyltransferase" evidence="23">
    <location>
        <begin position="535"/>
        <end position="803"/>
    </location>
</feature>
<dbReference type="CDD" id="cd06850">
    <property type="entry name" value="biotinyl_domain"/>
    <property type="match status" value="1"/>
</dbReference>
<dbReference type="GO" id="GO:0005737">
    <property type="term" value="C:cytoplasm"/>
    <property type="evidence" value="ECO:0007669"/>
    <property type="project" value="TreeGrafter"/>
</dbReference>
<dbReference type="Gene3D" id="3.20.20.70">
    <property type="entry name" value="Aldolase class I"/>
    <property type="match status" value="1"/>
</dbReference>
<dbReference type="Pfam" id="PF00364">
    <property type="entry name" value="Biotin_lipoyl"/>
    <property type="match status" value="1"/>
</dbReference>
<comment type="function">
    <text evidence="2">This protein is a component of the acetyl coenzyme A carboxylase complex; first, biotin carboxylase catalyzes the carboxylation of the carrier protein and then the transcarboxylase transfers the carboxyl group to form malonyl-CoA.</text>
</comment>
<sequence length="1147" mass="125965">MKKFKKILVANRSEIAIRIMRAARELNIPSVAVYSTEDRLTLHRFKSEEAYCIGVGKSPLEAYLDIEDILRVAVQTGCDAIHPGYGFLSENPDFAERCAEHGITFIGPSPDVMRRLGNKVEARALAVAADVPVMPASDPLPADPAAALEVVNAIGFPVMLKASWGGGGRGMRVLENAAELRDQLEMAKREAKSAFGNDEVYVEKLVRNARHVEVQIIGDQHGNVVHLFERDCSVQRRHQKVVERAPAPYLNEEQRSEICAAALRLAHSVKYSNAGTVEFLQDMDTGRFHFIEVNPRVQVEHTVTEQITGLDIVKSQIRIAAGARIGDVAESGIPAQPGISRVGSAVQCRVTTEDPHNNFIPDYGHIIAYRSPAGPGIRLDAGTAYSGADITRHYDSLLVKVTASGYSDDEAIARMSRALSEFKVRGVETNLTFLLGLISHPQFVGGDYNTRFIDDTPELLRLPRRKSNGGLLTEFIADVIVNGNAQVQGRPEPRVRRTPLPPAIVRGERPDGLRQMLQKDGASAVAGWLKAQPVPQITDTTFRDAHQSLLATRFRTADMLRIAPHYSQWLPNLFSVESWGGATFDVAMRFLNEDPWQRLSDLSEAMPNLMQQMLLRSSNGVGYRNYPDNVVRYFIAQSAAAGVDVFRIFDCLNWVENMRLAIDTVAESGKLAEAAICYTGDMLDPGRSKYDLKYYVTMAKQLEAAGAHILGIKDMAGLLKPAAASLLVRTLKEEVSLPIHFHTHDTSGAAAASILAAVEAGVDAFDAAMDSMSGLTSQPNLGSLVATLQNSDKDCGLDLNAIRRISDYWEEVRGQYAAFEPDVRSGASEVYLHEMPGGQFTNLKEQAESLGIGRRWHEVARAYADVNLAFGDIVKVTPSSKVVGDMALMMVTAGITIDDVVNPDKEIAFPESVVSFFAGDLGQPPGGFPPALQKKVLRGRQPITVRPGSQLESVDLDKEHASLNKAGRTPVSKYDLASHLMYPKVFEEFRNHRDVFGDVSVLPTHVYYYGMEPREELTVTMEGGRQVVIHYLTSTEPNEHGYRRLFFEINGQPSSVRVLDRKLARPELTLEKADRNNSAHVAAPMPGLVTTIAVEVGQKVKRGDALLTMEAMKMETAVSADRDGKVKRIVVAVGTQVDAKDLLVELD</sequence>
<evidence type="ECO:0000256" key="15">
    <source>
        <dbReference type="PIRSR" id="PIRSR001594-1"/>
    </source>
</evidence>
<feature type="binding site" evidence="17">
    <location>
        <position position="544"/>
    </location>
    <ligand>
        <name>Mn(2+)</name>
        <dbReference type="ChEBI" id="CHEBI:29035"/>
    </ligand>
</feature>
<feature type="binding site" evidence="16">
    <location>
        <position position="877"/>
    </location>
    <ligand>
        <name>substrate</name>
    </ligand>
</feature>
<evidence type="ECO:0000256" key="19">
    <source>
        <dbReference type="SAM" id="Coils"/>
    </source>
</evidence>
<feature type="domain" description="ATP-grasp" evidence="21">
    <location>
        <begin position="123"/>
        <end position="321"/>
    </location>
</feature>
<evidence type="ECO:0000256" key="11">
    <source>
        <dbReference type="ARBA" id="ARBA00023267"/>
    </source>
</evidence>
<dbReference type="CDD" id="cd07937">
    <property type="entry name" value="DRE_TIM_PC_TC_5S"/>
    <property type="match status" value="1"/>
</dbReference>
<comment type="pathway">
    <text evidence="3">Carbohydrate biosynthesis; gluconeogenesis.</text>
</comment>
<dbReference type="FunFam" id="3.40.50.20:FF:000010">
    <property type="entry name" value="Propionyl-CoA carboxylase subunit alpha"/>
    <property type="match status" value="1"/>
</dbReference>
<dbReference type="InterPro" id="IPR005930">
    <property type="entry name" value="Pyruv_COase"/>
</dbReference>
<dbReference type="SUPFAM" id="SSF51230">
    <property type="entry name" value="Single hybrid motif"/>
    <property type="match status" value="1"/>
</dbReference>
<evidence type="ECO:0000259" key="20">
    <source>
        <dbReference type="PROSITE" id="PS50968"/>
    </source>
</evidence>
<dbReference type="InterPro" id="IPR003379">
    <property type="entry name" value="Carboxylase_cons_dom"/>
</dbReference>
<dbReference type="PROSITE" id="PS50979">
    <property type="entry name" value="BC"/>
    <property type="match status" value="1"/>
</dbReference>
<dbReference type="PANTHER" id="PTHR43778">
    <property type="entry name" value="PYRUVATE CARBOXYLASE"/>
    <property type="match status" value="1"/>
</dbReference>
<dbReference type="FunFam" id="3.20.20.70:FF:000033">
    <property type="entry name" value="Pyruvate carboxylase"/>
    <property type="match status" value="1"/>
</dbReference>
<evidence type="ECO:0000256" key="2">
    <source>
        <dbReference type="ARBA" id="ARBA00003761"/>
    </source>
</evidence>
<dbReference type="EC" id="6.4.1.1" evidence="14"/>
<comment type="pathway">
    <text evidence="4">Lipid metabolism; malonyl-CoA biosynthesis; malonyl-CoA from acetyl-CoA: step 1/1.</text>
</comment>
<dbReference type="Pfam" id="PF02785">
    <property type="entry name" value="Biotin_carb_C"/>
    <property type="match status" value="1"/>
</dbReference>
<dbReference type="PROSITE" id="PS50975">
    <property type="entry name" value="ATP_GRASP"/>
    <property type="match status" value="1"/>
</dbReference>
<evidence type="ECO:0000256" key="5">
    <source>
        <dbReference type="ARBA" id="ARBA00011750"/>
    </source>
</evidence>
<evidence type="ECO:0000256" key="12">
    <source>
        <dbReference type="ARBA" id="ARBA00023268"/>
    </source>
</evidence>
<dbReference type="InterPro" id="IPR005482">
    <property type="entry name" value="Biotin_COase_C"/>
</dbReference>
<dbReference type="GO" id="GO:0004736">
    <property type="term" value="F:pyruvate carboxylase activity"/>
    <property type="evidence" value="ECO:0007669"/>
    <property type="project" value="UniProtKB-EC"/>
</dbReference>
<dbReference type="Proteomes" id="UP000092695">
    <property type="component" value="Chromosome"/>
</dbReference>
<keyword evidence="24" id="KW-0670">Pyruvate</keyword>
<evidence type="ECO:0000256" key="1">
    <source>
        <dbReference type="ARBA" id="ARBA00001953"/>
    </source>
</evidence>
<dbReference type="Pfam" id="PF02436">
    <property type="entry name" value="PYC_OADA"/>
    <property type="match status" value="1"/>
</dbReference>
<gene>
    <name evidence="24" type="ORF">BA177_11415</name>
</gene>
<evidence type="ECO:0000313" key="24">
    <source>
        <dbReference type="EMBL" id="ANO51724.1"/>
    </source>
</evidence>
<dbReference type="InterPro" id="IPR011761">
    <property type="entry name" value="ATP-grasp"/>
</dbReference>
<evidence type="ECO:0000259" key="23">
    <source>
        <dbReference type="PROSITE" id="PS50991"/>
    </source>
</evidence>
<dbReference type="SUPFAM" id="SSF51246">
    <property type="entry name" value="Rudiment single hybrid motif"/>
    <property type="match status" value="1"/>
</dbReference>
<dbReference type="InterPro" id="IPR016185">
    <property type="entry name" value="PreATP-grasp_dom_sf"/>
</dbReference>
<dbReference type="SUPFAM" id="SSF56059">
    <property type="entry name" value="Glutathione synthetase ATP-binding domain-like"/>
    <property type="match status" value="1"/>
</dbReference>
<dbReference type="KEGG" id="woc:BA177_11415"/>
<dbReference type="NCBIfam" id="TIGR01235">
    <property type="entry name" value="pyruv_carbox"/>
    <property type="match status" value="1"/>
</dbReference>
<feature type="binding site" evidence="17">
    <location>
        <position position="742"/>
    </location>
    <ligand>
        <name>Mn(2+)</name>
        <dbReference type="ChEBI" id="CHEBI:29035"/>
    </ligand>
</feature>
<proteinExistence type="predicted"/>
<dbReference type="Pfam" id="PF02786">
    <property type="entry name" value="CPSase_L_D2"/>
    <property type="match status" value="1"/>
</dbReference>
<protein>
    <recommendedName>
        <fullName evidence="14">Pyruvate carboxylase</fullName>
        <ecNumber evidence="14">6.4.1.1</ecNumber>
    </recommendedName>
</protein>
<evidence type="ECO:0000256" key="6">
    <source>
        <dbReference type="ARBA" id="ARBA00022432"/>
    </source>
</evidence>
<dbReference type="GO" id="GO:0006094">
    <property type="term" value="P:gluconeogenesis"/>
    <property type="evidence" value="ECO:0007669"/>
    <property type="project" value="UniProtKB-UniPathway"/>
</dbReference>
<dbReference type="SMART" id="SM00878">
    <property type="entry name" value="Biotin_carb_C"/>
    <property type="match status" value="1"/>
</dbReference>
<dbReference type="NCBIfam" id="NF006761">
    <property type="entry name" value="PRK09282.1"/>
    <property type="match status" value="1"/>
</dbReference>
<feature type="domain" description="Biotin carboxylation" evidence="22">
    <location>
        <begin position="3"/>
        <end position="458"/>
    </location>
</feature>
<name>A0A193LH68_9GAMM</name>
<evidence type="ECO:0000256" key="7">
    <source>
        <dbReference type="ARBA" id="ARBA00022598"/>
    </source>
</evidence>
<comment type="function">
    <text evidence="14">Catalyzes a 2-step reaction, involving the ATP-dependent carboxylation of the covalently attached biotin in the first step and the transfer of the carboxyl group to pyruvate in the second.</text>
</comment>
<dbReference type="PROSITE" id="PS50991">
    <property type="entry name" value="PYR_CT"/>
    <property type="match status" value="1"/>
</dbReference>
<dbReference type="InterPro" id="IPR000891">
    <property type="entry name" value="PYR_CT"/>
</dbReference>
<dbReference type="InterPro" id="IPR005481">
    <property type="entry name" value="BC-like_N"/>
</dbReference>
<dbReference type="PROSITE" id="PS50968">
    <property type="entry name" value="BIOTINYL_LIPOYL"/>
    <property type="match status" value="1"/>
</dbReference>
<feature type="active site" evidence="15">
    <location>
        <position position="296"/>
    </location>
</feature>
<keyword evidence="19" id="KW-0175">Coiled coil</keyword>
<dbReference type="GO" id="GO:0005524">
    <property type="term" value="F:ATP binding"/>
    <property type="evidence" value="ECO:0007669"/>
    <property type="project" value="UniProtKB-UniRule"/>
</dbReference>
<keyword evidence="9 14" id="KW-0547">Nucleotide-binding</keyword>
<evidence type="ECO:0000259" key="21">
    <source>
        <dbReference type="PROSITE" id="PS50975"/>
    </source>
</evidence>
<dbReference type="FunFam" id="3.30.1490.20:FF:000003">
    <property type="entry name" value="acetyl-CoA carboxylase isoform X1"/>
    <property type="match status" value="1"/>
</dbReference>
<dbReference type="PROSITE" id="PS00188">
    <property type="entry name" value="BIOTIN"/>
    <property type="match status" value="1"/>
</dbReference>
<feature type="binding site" evidence="16">
    <location>
        <position position="616"/>
    </location>
    <ligand>
        <name>substrate</name>
    </ligand>
</feature>
<comment type="catalytic activity">
    <reaction evidence="14">
        <text>hydrogencarbonate + pyruvate + ATP = oxaloacetate + ADP + phosphate + H(+)</text>
        <dbReference type="Rhea" id="RHEA:20844"/>
        <dbReference type="ChEBI" id="CHEBI:15361"/>
        <dbReference type="ChEBI" id="CHEBI:15378"/>
        <dbReference type="ChEBI" id="CHEBI:16452"/>
        <dbReference type="ChEBI" id="CHEBI:17544"/>
        <dbReference type="ChEBI" id="CHEBI:30616"/>
        <dbReference type="ChEBI" id="CHEBI:43474"/>
        <dbReference type="ChEBI" id="CHEBI:456216"/>
        <dbReference type="EC" id="6.4.1.1"/>
    </reaction>
</comment>
<evidence type="ECO:0000256" key="8">
    <source>
        <dbReference type="ARBA" id="ARBA00022723"/>
    </source>
</evidence>
<feature type="binding site" evidence="17">
    <location>
        <position position="744"/>
    </location>
    <ligand>
        <name>Mn(2+)</name>
        <dbReference type="ChEBI" id="CHEBI:29035"/>
    </ligand>
</feature>
<evidence type="ECO:0000256" key="13">
    <source>
        <dbReference type="ARBA" id="ARBA00048600"/>
    </source>
</evidence>
<dbReference type="SUPFAM" id="SSF52440">
    <property type="entry name" value="PreATP-grasp domain"/>
    <property type="match status" value="1"/>
</dbReference>
<dbReference type="InterPro" id="IPR055268">
    <property type="entry name" value="PCB-like"/>
</dbReference>
<dbReference type="PROSITE" id="PS00867">
    <property type="entry name" value="CPSASE_2"/>
    <property type="match status" value="1"/>
</dbReference>
<evidence type="ECO:0000256" key="16">
    <source>
        <dbReference type="PIRSR" id="PIRSR001594-2"/>
    </source>
</evidence>
<evidence type="ECO:0000256" key="3">
    <source>
        <dbReference type="ARBA" id="ARBA00004742"/>
    </source>
</evidence>
<dbReference type="FunFam" id="2.40.50.100:FF:000003">
    <property type="entry name" value="Acetyl-CoA carboxylase biotin carboxyl carrier protein"/>
    <property type="match status" value="1"/>
</dbReference>
<feature type="binding site" evidence="16">
    <location>
        <position position="238"/>
    </location>
    <ligand>
        <name>ATP</name>
        <dbReference type="ChEBI" id="CHEBI:30616"/>
    </ligand>
</feature>
<evidence type="ECO:0000256" key="9">
    <source>
        <dbReference type="ARBA" id="ARBA00022741"/>
    </source>
</evidence>
<dbReference type="InterPro" id="IPR005479">
    <property type="entry name" value="CPAse_ATP-bd"/>
</dbReference>
<dbReference type="InterPro" id="IPR011054">
    <property type="entry name" value="Rudment_hybrid_motif"/>
</dbReference>
<dbReference type="STRING" id="1548547.BA177_11415"/>
<comment type="subunit">
    <text evidence="5">Acetyl-CoA carboxylase is a heterohexamer of biotin carboxyl carrier protein, biotin carboxylase and the two subunits of carboxyl transferase in a 2:2 complex.</text>
</comment>
<dbReference type="Gene3D" id="3.30.470.20">
    <property type="entry name" value="ATP-grasp fold, B domain"/>
    <property type="match status" value="1"/>
</dbReference>
<feature type="binding site" evidence="16">
    <location>
        <position position="119"/>
    </location>
    <ligand>
        <name>ATP</name>
        <dbReference type="ChEBI" id="CHEBI:30616"/>
    </ligand>
</feature>
<feature type="coiled-coil region" evidence="19">
    <location>
        <begin position="170"/>
        <end position="197"/>
    </location>
</feature>
<accession>A0A193LH68</accession>
<dbReference type="PANTHER" id="PTHR43778:SF2">
    <property type="entry name" value="PYRUVATE CARBOXYLASE, MITOCHONDRIAL"/>
    <property type="match status" value="1"/>
</dbReference>
<dbReference type="GO" id="GO:0004075">
    <property type="term" value="F:biotin carboxylase activity"/>
    <property type="evidence" value="ECO:0007669"/>
    <property type="project" value="UniProtKB-EC"/>
</dbReference>
<keyword evidence="10 14" id="KW-0067">ATP-binding</keyword>
<dbReference type="Gene3D" id="3.10.600.10">
    <property type="entry name" value="pyruvate carboxylase f1077a mutant domain"/>
    <property type="match status" value="1"/>
</dbReference>
<evidence type="ECO:0000256" key="17">
    <source>
        <dbReference type="PIRSR" id="PIRSR001594-3"/>
    </source>
</evidence>
<evidence type="ECO:0000256" key="14">
    <source>
        <dbReference type="PIRNR" id="PIRNR001594"/>
    </source>
</evidence>
<dbReference type="UniPathway" id="UPA00138"/>
<dbReference type="Gene3D" id="2.40.50.100">
    <property type="match status" value="1"/>
</dbReference>
<feature type="modified residue" description="N6-biotinyllysine" evidence="18">
    <location>
        <position position="1113"/>
    </location>
</feature>
<evidence type="ECO:0000259" key="22">
    <source>
        <dbReference type="PROSITE" id="PS50979"/>
    </source>
</evidence>
<dbReference type="GO" id="GO:0046872">
    <property type="term" value="F:metal ion binding"/>
    <property type="evidence" value="ECO:0007669"/>
    <property type="project" value="UniProtKB-KW"/>
</dbReference>
<dbReference type="RefSeq" id="WP_068616328.1">
    <property type="nucleotide sequence ID" value="NZ_CP016268.1"/>
</dbReference>
<feature type="modified residue" description="N6-carboxylysine" evidence="18">
    <location>
        <position position="713"/>
    </location>
</feature>
<evidence type="ECO:0000256" key="18">
    <source>
        <dbReference type="PIRSR" id="PIRSR001594-4"/>
    </source>
</evidence>
<dbReference type="InterPro" id="IPR011053">
    <property type="entry name" value="Single_hybrid_motif"/>
</dbReference>
<dbReference type="PIRSF" id="PIRSF001594">
    <property type="entry name" value="Pyruv_carbox"/>
    <property type="match status" value="1"/>
</dbReference>
<dbReference type="SUPFAM" id="SSF51569">
    <property type="entry name" value="Aldolase"/>
    <property type="match status" value="1"/>
</dbReference>
<feature type="domain" description="Lipoyl-binding" evidence="20">
    <location>
        <begin position="1072"/>
        <end position="1147"/>
    </location>
</feature>
<dbReference type="NCBIfam" id="NF009554">
    <property type="entry name" value="PRK12999.1"/>
    <property type="match status" value="1"/>
</dbReference>
<evidence type="ECO:0000313" key="25">
    <source>
        <dbReference type="Proteomes" id="UP000092695"/>
    </source>
</evidence>
<comment type="cofactor">
    <cofactor evidence="1 14">
        <name>biotin</name>
        <dbReference type="ChEBI" id="CHEBI:57586"/>
    </cofactor>
</comment>